<dbReference type="SUPFAM" id="SSF53067">
    <property type="entry name" value="Actin-like ATPase domain"/>
    <property type="match status" value="1"/>
</dbReference>
<dbReference type="InterPro" id="IPR015915">
    <property type="entry name" value="Kelch-typ_b-propeller"/>
</dbReference>
<evidence type="ECO:0000256" key="1">
    <source>
        <dbReference type="ARBA" id="ARBA00022441"/>
    </source>
</evidence>
<protein>
    <submittedName>
        <fullName evidence="3">Uncharacterized protein</fullName>
    </submittedName>
</protein>
<evidence type="ECO:0000313" key="3">
    <source>
        <dbReference type="EMBL" id="KAK9277036.1"/>
    </source>
</evidence>
<keyword evidence="4" id="KW-1185">Reference proteome</keyword>
<dbReference type="EMBL" id="JBBPBK010000010">
    <property type="protein sequence ID" value="KAK9277036.1"/>
    <property type="molecule type" value="Genomic_DNA"/>
</dbReference>
<gene>
    <name evidence="3" type="ORF">L1049_006575</name>
</gene>
<dbReference type="Pfam" id="PF00022">
    <property type="entry name" value="Actin"/>
    <property type="match status" value="1"/>
</dbReference>
<evidence type="ECO:0000313" key="4">
    <source>
        <dbReference type="Proteomes" id="UP001415857"/>
    </source>
</evidence>
<dbReference type="InterPro" id="IPR043129">
    <property type="entry name" value="ATPase_NBD"/>
</dbReference>
<dbReference type="FunFam" id="3.30.420.40:FF:000315">
    <property type="entry name" value="Actin-related protein 3"/>
    <property type="match status" value="1"/>
</dbReference>
<evidence type="ECO:0000256" key="2">
    <source>
        <dbReference type="ARBA" id="ARBA00022737"/>
    </source>
</evidence>
<dbReference type="Proteomes" id="UP001415857">
    <property type="component" value="Unassembled WGS sequence"/>
</dbReference>
<dbReference type="PANTHER" id="PTHR46344:SF3">
    <property type="entry name" value="F-BOX DOMAIN-CONTAINING PROTEIN"/>
    <property type="match status" value="1"/>
</dbReference>
<dbReference type="InterPro" id="IPR004000">
    <property type="entry name" value="Actin"/>
</dbReference>
<accession>A0AAP0RIM8</accession>
<keyword evidence="1" id="KW-0880">Kelch repeat</keyword>
<dbReference type="SUPFAM" id="SSF117281">
    <property type="entry name" value="Kelch motif"/>
    <property type="match status" value="1"/>
</dbReference>
<dbReference type="PANTHER" id="PTHR46344">
    <property type="entry name" value="OS02G0202900 PROTEIN"/>
    <property type="match status" value="1"/>
</dbReference>
<proteinExistence type="predicted"/>
<reference evidence="3 4" key="1">
    <citation type="journal article" date="2024" name="Plant J.">
        <title>Genome sequences and population genomics reveal climatic adaptation and genomic divergence between two closely related sweetgum species.</title>
        <authorList>
            <person name="Xu W.Q."/>
            <person name="Ren C.Q."/>
            <person name="Zhang X.Y."/>
            <person name="Comes H.P."/>
            <person name="Liu X.H."/>
            <person name="Li Y.G."/>
            <person name="Kettle C.J."/>
            <person name="Jalonen R."/>
            <person name="Gaisberger H."/>
            <person name="Ma Y.Z."/>
            <person name="Qiu Y.X."/>
        </authorList>
    </citation>
    <scope>NUCLEOTIDE SEQUENCE [LARGE SCALE GENOMIC DNA]</scope>
    <source>
        <strain evidence="3">Hangzhou</strain>
    </source>
</reference>
<keyword evidence="2" id="KW-0677">Repeat</keyword>
<comment type="caution">
    <text evidence="3">The sequence shown here is derived from an EMBL/GenBank/DDBJ whole genome shotgun (WGS) entry which is preliminary data.</text>
</comment>
<dbReference type="Gene3D" id="3.30.420.40">
    <property type="match status" value="2"/>
</dbReference>
<organism evidence="3 4">
    <name type="scientific">Liquidambar formosana</name>
    <name type="common">Formosan gum</name>
    <dbReference type="NCBI Taxonomy" id="63359"/>
    <lineage>
        <taxon>Eukaryota</taxon>
        <taxon>Viridiplantae</taxon>
        <taxon>Streptophyta</taxon>
        <taxon>Embryophyta</taxon>
        <taxon>Tracheophyta</taxon>
        <taxon>Spermatophyta</taxon>
        <taxon>Magnoliopsida</taxon>
        <taxon>eudicotyledons</taxon>
        <taxon>Gunneridae</taxon>
        <taxon>Pentapetalae</taxon>
        <taxon>Saxifragales</taxon>
        <taxon>Altingiaceae</taxon>
        <taxon>Liquidambar</taxon>
    </lineage>
</organism>
<name>A0AAP0RIM8_LIQFO</name>
<dbReference type="AlphaFoldDB" id="A0AAP0RIM8"/>
<sequence length="204" mass="22846">MEQNLAGALLAEGALRNLGMAEEWVYVMKRDRDGRISWHAFDPTYQLWQPLPPVPVEYSEALGFGCAVLSGCHLYLFGGKDPLRGSMIQFIVDFKNIVLSEGSTMFKDFNRRLQRDLKKVVDTRVLASEARLGGEVKAQPVEVNVVSHPIQKYAVWFGGSVLASTPEFFAVCHTKAEYEEYGASICRTILFSRGCIDGKTNFSR</sequence>